<evidence type="ECO:0000256" key="3">
    <source>
        <dbReference type="ARBA" id="ARBA00023180"/>
    </source>
</evidence>
<feature type="compositionally biased region" description="Basic and acidic residues" evidence="4">
    <location>
        <begin position="308"/>
        <end position="334"/>
    </location>
</feature>
<feature type="compositionally biased region" description="Basic and acidic residues" evidence="4">
    <location>
        <begin position="275"/>
        <end position="286"/>
    </location>
</feature>
<feature type="region of interest" description="Disordered" evidence="4">
    <location>
        <begin position="369"/>
        <end position="406"/>
    </location>
</feature>
<dbReference type="Gene3D" id="4.10.410.20">
    <property type="match status" value="1"/>
</dbReference>
<dbReference type="PANTHER" id="PTHR20920:SF5">
    <property type="entry name" value="SMB DOMAIN-CONTAINING PROTEIN"/>
    <property type="match status" value="1"/>
</dbReference>
<evidence type="ECO:0000256" key="4">
    <source>
        <dbReference type="SAM" id="MobiDB-lite"/>
    </source>
</evidence>
<feature type="compositionally biased region" description="Acidic residues" evidence="4">
    <location>
        <begin position="337"/>
        <end position="347"/>
    </location>
</feature>
<dbReference type="SUPFAM" id="SSF82895">
    <property type="entry name" value="TSP-1 type 1 repeat"/>
    <property type="match status" value="1"/>
</dbReference>
<proteinExistence type="predicted"/>
<dbReference type="AlphaFoldDB" id="A0AAW1KKI6"/>
<reference evidence="6 7" key="1">
    <citation type="journal article" date="2024" name="BMC Genomics">
        <title>De novo assembly and annotation of Popillia japonica's genome with initial clues to its potential as an invasive pest.</title>
        <authorList>
            <person name="Cucini C."/>
            <person name="Boschi S."/>
            <person name="Funari R."/>
            <person name="Cardaioli E."/>
            <person name="Iannotti N."/>
            <person name="Marturano G."/>
            <person name="Paoli F."/>
            <person name="Bruttini M."/>
            <person name="Carapelli A."/>
            <person name="Frati F."/>
            <person name="Nardi F."/>
        </authorList>
    </citation>
    <scope>NUCLEOTIDE SEQUENCE [LARGE SCALE GENOMIC DNA]</scope>
    <source>
        <strain evidence="6">DMR45628</strain>
    </source>
</reference>
<evidence type="ECO:0000313" key="6">
    <source>
        <dbReference type="EMBL" id="KAK9720866.1"/>
    </source>
</evidence>
<evidence type="ECO:0000256" key="2">
    <source>
        <dbReference type="ARBA" id="ARBA00023157"/>
    </source>
</evidence>
<accession>A0AAW1KKI6</accession>
<evidence type="ECO:0000313" key="7">
    <source>
        <dbReference type="Proteomes" id="UP001458880"/>
    </source>
</evidence>
<keyword evidence="7" id="KW-1185">Reference proteome</keyword>
<dbReference type="PROSITE" id="PS50958">
    <property type="entry name" value="SMB_2"/>
    <property type="match status" value="1"/>
</dbReference>
<name>A0AAW1KKI6_POPJA</name>
<protein>
    <submittedName>
        <fullName evidence="6">Spondin-like TSP1 domain</fullName>
    </submittedName>
</protein>
<dbReference type="SMART" id="SM00209">
    <property type="entry name" value="TSP1"/>
    <property type="match status" value="1"/>
</dbReference>
<dbReference type="InterPro" id="IPR044004">
    <property type="entry name" value="TSP1_spondin_dom"/>
</dbReference>
<keyword evidence="2" id="KW-1015">Disulfide bond</keyword>
<dbReference type="PROSITE" id="PS00524">
    <property type="entry name" value="SMB_1"/>
    <property type="match status" value="1"/>
</dbReference>
<dbReference type="Proteomes" id="UP001458880">
    <property type="component" value="Unassembled WGS sequence"/>
</dbReference>
<dbReference type="PROSITE" id="PS50092">
    <property type="entry name" value="TSP1"/>
    <property type="match status" value="1"/>
</dbReference>
<comment type="caution">
    <text evidence="6">The sequence shown here is derived from an EMBL/GenBank/DDBJ whole genome shotgun (WGS) entry which is preliminary data.</text>
</comment>
<dbReference type="InterPro" id="IPR036383">
    <property type="entry name" value="TSP1_rpt_sf"/>
</dbReference>
<dbReference type="FunFam" id="2.20.100.10:FF:000134">
    <property type="entry name" value="Uncharacterized protein"/>
    <property type="match status" value="1"/>
</dbReference>
<feature type="domain" description="SMB" evidence="5">
    <location>
        <begin position="464"/>
        <end position="523"/>
    </location>
</feature>
<feature type="region of interest" description="Disordered" evidence="4">
    <location>
        <begin position="262"/>
        <end position="352"/>
    </location>
</feature>
<dbReference type="Pfam" id="PF19028">
    <property type="entry name" value="TSP1_spondin"/>
    <property type="match status" value="1"/>
</dbReference>
<dbReference type="Gene3D" id="2.20.100.10">
    <property type="entry name" value="Thrombospondin type-1 (TSP1) repeat"/>
    <property type="match status" value="1"/>
</dbReference>
<keyword evidence="3" id="KW-0325">Glycoprotein</keyword>
<evidence type="ECO:0000256" key="1">
    <source>
        <dbReference type="ARBA" id="ARBA00022729"/>
    </source>
</evidence>
<feature type="compositionally biased region" description="Acidic residues" evidence="4">
    <location>
        <begin position="379"/>
        <end position="399"/>
    </location>
</feature>
<dbReference type="InterPro" id="IPR039942">
    <property type="entry name" value="SBSPO"/>
</dbReference>
<organism evidence="6 7">
    <name type="scientific">Popillia japonica</name>
    <name type="common">Japanese beetle</name>
    <dbReference type="NCBI Taxonomy" id="7064"/>
    <lineage>
        <taxon>Eukaryota</taxon>
        <taxon>Metazoa</taxon>
        <taxon>Ecdysozoa</taxon>
        <taxon>Arthropoda</taxon>
        <taxon>Hexapoda</taxon>
        <taxon>Insecta</taxon>
        <taxon>Pterygota</taxon>
        <taxon>Neoptera</taxon>
        <taxon>Endopterygota</taxon>
        <taxon>Coleoptera</taxon>
        <taxon>Polyphaga</taxon>
        <taxon>Scarabaeiformia</taxon>
        <taxon>Scarabaeidae</taxon>
        <taxon>Rutelinae</taxon>
        <taxon>Popillia</taxon>
    </lineage>
</organism>
<dbReference type="EMBL" id="JASPKY010000206">
    <property type="protein sequence ID" value="KAK9720866.1"/>
    <property type="molecule type" value="Genomic_DNA"/>
</dbReference>
<dbReference type="Pfam" id="PF01033">
    <property type="entry name" value="Somatomedin_B"/>
    <property type="match status" value="1"/>
</dbReference>
<sequence length="590" mass="65642">MWWCATTRCKVHDVVVCNNEVAGFLEKTKTRNAFLIRDITTILRNFNRSRKRKSRSGNLKVFTVKPEGTQEKFFRALAIHPNTLVSYRKLDLVDDKVRLCGRKGCFTPAKILRRSPYIFWKTTRKVLANPIRFHRNLSDITKSRCSLNGVTRNVNFKLFSAKKHEFGCQPGCKEADFVVCNGTLAGFLTGTATENVFKLDTVPHILKLVGESVDDIPGRYKRERASDDAAITTSKKFVNVTEADKKQAGGITAVTDVVDVPKPNAQKNATTNETNTEKLEPKEESAKTQPTPKSAQNETEPTTIVTEARTETTIKEKDDSEKVHVLTDSEDHYGEGSGEDEEDESYDDGGSADYADILDAIVAVRNKATSTDKSKTDETGDDEFTTVEVVDDDDDDDNQETSLKENVNDGSYPREILEWDDFAAPHYQDMMFLGDFHSRLPFAAIAAAMVVFLVVPAECGSCREAKLCCPGRDSSCVVQKAPINAIIEDLSDKPCYCDHACLKLGDCCDDFKDACGVVDCEVSPWGPWTVCDADCGPGTMSRTRTVQVQPQNGGRHCPSLQQRRGCQMSNCHNHQDHAIKGLYLIRIVEN</sequence>
<evidence type="ECO:0000259" key="5">
    <source>
        <dbReference type="PROSITE" id="PS50958"/>
    </source>
</evidence>
<dbReference type="PANTHER" id="PTHR20920">
    <property type="entry name" value="RPE-SPONDIN"/>
    <property type="match status" value="1"/>
</dbReference>
<dbReference type="InterPro" id="IPR000884">
    <property type="entry name" value="TSP1_rpt"/>
</dbReference>
<keyword evidence="1" id="KW-0732">Signal</keyword>
<dbReference type="InterPro" id="IPR001212">
    <property type="entry name" value="Somatomedin_B_dom"/>
</dbReference>
<feature type="compositionally biased region" description="Polar residues" evidence="4">
    <location>
        <begin position="287"/>
        <end position="301"/>
    </location>
</feature>
<gene>
    <name evidence="6" type="ORF">QE152_g21875</name>
</gene>